<protein>
    <submittedName>
        <fullName evidence="1">Uncharacterized protein</fullName>
    </submittedName>
</protein>
<accession>A0AAV7R218</accession>
<sequence length="104" mass="11781">MTFSGEGQNVCSQFAYRMVFKPSKANDIHEVCIKGGETNLSPNWLQFTLFRSKPIGQRPINAGEGAKDGFSRHRGDGPCYPHQLLRSPRMREPQTCCHQKLMAR</sequence>
<evidence type="ECO:0000313" key="2">
    <source>
        <dbReference type="Proteomes" id="UP001066276"/>
    </source>
</evidence>
<comment type="caution">
    <text evidence="1">The sequence shown here is derived from an EMBL/GenBank/DDBJ whole genome shotgun (WGS) entry which is preliminary data.</text>
</comment>
<proteinExistence type="predicted"/>
<name>A0AAV7R218_PLEWA</name>
<dbReference type="Proteomes" id="UP001066276">
    <property type="component" value="Chromosome 6"/>
</dbReference>
<keyword evidence="2" id="KW-1185">Reference proteome</keyword>
<evidence type="ECO:0000313" key="1">
    <source>
        <dbReference type="EMBL" id="KAJ1144763.1"/>
    </source>
</evidence>
<dbReference type="AlphaFoldDB" id="A0AAV7R218"/>
<reference evidence="1" key="1">
    <citation type="journal article" date="2022" name="bioRxiv">
        <title>Sequencing and chromosome-scale assembly of the giantPleurodeles waltlgenome.</title>
        <authorList>
            <person name="Brown T."/>
            <person name="Elewa A."/>
            <person name="Iarovenko S."/>
            <person name="Subramanian E."/>
            <person name="Araus A.J."/>
            <person name="Petzold A."/>
            <person name="Susuki M."/>
            <person name="Suzuki K.-i.T."/>
            <person name="Hayashi T."/>
            <person name="Toyoda A."/>
            <person name="Oliveira C."/>
            <person name="Osipova E."/>
            <person name="Leigh N.D."/>
            <person name="Simon A."/>
            <person name="Yun M.H."/>
        </authorList>
    </citation>
    <scope>NUCLEOTIDE SEQUENCE</scope>
    <source>
        <strain evidence="1">20211129_DDA</strain>
        <tissue evidence="1">Liver</tissue>
    </source>
</reference>
<organism evidence="1 2">
    <name type="scientific">Pleurodeles waltl</name>
    <name type="common">Iberian ribbed newt</name>
    <dbReference type="NCBI Taxonomy" id="8319"/>
    <lineage>
        <taxon>Eukaryota</taxon>
        <taxon>Metazoa</taxon>
        <taxon>Chordata</taxon>
        <taxon>Craniata</taxon>
        <taxon>Vertebrata</taxon>
        <taxon>Euteleostomi</taxon>
        <taxon>Amphibia</taxon>
        <taxon>Batrachia</taxon>
        <taxon>Caudata</taxon>
        <taxon>Salamandroidea</taxon>
        <taxon>Salamandridae</taxon>
        <taxon>Pleurodelinae</taxon>
        <taxon>Pleurodeles</taxon>
    </lineage>
</organism>
<gene>
    <name evidence="1" type="ORF">NDU88_011060</name>
</gene>
<dbReference type="EMBL" id="JANPWB010000010">
    <property type="protein sequence ID" value="KAJ1144763.1"/>
    <property type="molecule type" value="Genomic_DNA"/>
</dbReference>